<evidence type="ECO:0000313" key="1">
    <source>
        <dbReference type="EMBL" id="CAE8611534.1"/>
    </source>
</evidence>
<keyword evidence="2" id="KW-1185">Reference proteome</keyword>
<gene>
    <name evidence="1" type="ORF">PGLA1383_LOCUS29336</name>
</gene>
<proteinExistence type="predicted"/>
<name>A0A813FHZ7_POLGL</name>
<sequence>MTNLTGNPDWPMWLGEVGWSSRYTESLLSDMKKCKDFSSAEVFQTFYQGFLGWNLSISNLTEPLTPPEQVFWFTMRDSSVFGIPEYFGLVSKCGDSRCKMTRDKPYVVSRPQSSSTGQGKGVHSCVARPPLCRQRPSPGESEPGAEGDCQCGDVLLRQRALPGGCGERFAEGAGA</sequence>
<dbReference type="EMBL" id="CAJNNV010025029">
    <property type="protein sequence ID" value="CAE8611534.1"/>
    <property type="molecule type" value="Genomic_DNA"/>
</dbReference>
<organism evidence="1 2">
    <name type="scientific">Polarella glacialis</name>
    <name type="common">Dinoflagellate</name>
    <dbReference type="NCBI Taxonomy" id="89957"/>
    <lineage>
        <taxon>Eukaryota</taxon>
        <taxon>Sar</taxon>
        <taxon>Alveolata</taxon>
        <taxon>Dinophyceae</taxon>
        <taxon>Suessiales</taxon>
        <taxon>Suessiaceae</taxon>
        <taxon>Polarella</taxon>
    </lineage>
</organism>
<reference evidence="1" key="1">
    <citation type="submission" date="2021-02" db="EMBL/GenBank/DDBJ databases">
        <authorList>
            <person name="Dougan E. K."/>
            <person name="Rhodes N."/>
            <person name="Thang M."/>
            <person name="Chan C."/>
        </authorList>
    </citation>
    <scope>NUCLEOTIDE SEQUENCE</scope>
</reference>
<dbReference type="Proteomes" id="UP000654075">
    <property type="component" value="Unassembled WGS sequence"/>
</dbReference>
<protein>
    <submittedName>
        <fullName evidence="1">Uncharacterized protein</fullName>
    </submittedName>
</protein>
<comment type="caution">
    <text evidence="1">The sequence shown here is derived from an EMBL/GenBank/DDBJ whole genome shotgun (WGS) entry which is preliminary data.</text>
</comment>
<accession>A0A813FHZ7</accession>
<evidence type="ECO:0000313" key="2">
    <source>
        <dbReference type="Proteomes" id="UP000654075"/>
    </source>
</evidence>
<dbReference type="AlphaFoldDB" id="A0A813FHZ7"/>